<dbReference type="GO" id="GO:0005634">
    <property type="term" value="C:nucleus"/>
    <property type="evidence" value="ECO:0007669"/>
    <property type="project" value="UniProtKB-SubCell"/>
</dbReference>
<accession>A0AA41RWG4</accession>
<keyword evidence="2" id="KW-0597">Phosphoprotein</keyword>
<keyword evidence="5" id="KW-0862">Zinc</keyword>
<evidence type="ECO:0000256" key="8">
    <source>
        <dbReference type="ARBA" id="ARBA00023242"/>
    </source>
</evidence>
<keyword evidence="10" id="KW-1185">Reference proteome</keyword>
<dbReference type="EMBL" id="JAJJMA010045841">
    <property type="protein sequence ID" value="MCL7025484.1"/>
    <property type="molecule type" value="Genomic_DNA"/>
</dbReference>
<protein>
    <submittedName>
        <fullName evidence="9">Uncharacterized protein</fullName>
    </submittedName>
</protein>
<evidence type="ECO:0000256" key="2">
    <source>
        <dbReference type="ARBA" id="ARBA00022553"/>
    </source>
</evidence>
<evidence type="ECO:0000256" key="7">
    <source>
        <dbReference type="ARBA" id="ARBA00023163"/>
    </source>
</evidence>
<gene>
    <name evidence="9" type="ORF">MKW94_010085</name>
</gene>
<keyword evidence="4" id="KW-0677">Repeat</keyword>
<keyword evidence="7" id="KW-0804">Transcription</keyword>
<dbReference type="GO" id="GO:0003677">
    <property type="term" value="F:DNA binding"/>
    <property type="evidence" value="ECO:0007669"/>
    <property type="project" value="UniProtKB-KW"/>
</dbReference>
<dbReference type="InterPro" id="IPR000684">
    <property type="entry name" value="RNA_pol_II_repeat_euk"/>
</dbReference>
<name>A0AA41RWG4_PAPNU</name>
<keyword evidence="3" id="KW-0479">Metal-binding</keyword>
<keyword evidence="8" id="KW-0539">Nucleus</keyword>
<sequence length="153" mass="16557">MTYASNSPRCLQNSKVSRKKVILKRTARISVKQVNLLPVFNRTVVNTHISPAGPSSRMIPAWPVYTPSSPSYTPSSPTYTPSTPRESLVPVNPVTPPYKKSLNELFNGITAAEVTPNLLLFPVKPNGDSITEEDSAIIDPNVAIGLADSCLLP</sequence>
<proteinExistence type="predicted"/>
<evidence type="ECO:0000256" key="6">
    <source>
        <dbReference type="ARBA" id="ARBA00023125"/>
    </source>
</evidence>
<evidence type="ECO:0000256" key="4">
    <source>
        <dbReference type="ARBA" id="ARBA00022737"/>
    </source>
</evidence>
<reference evidence="9" key="1">
    <citation type="submission" date="2022-03" db="EMBL/GenBank/DDBJ databases">
        <title>A functionally conserved STORR gene fusion in Papaver species that diverged 16.8 million years ago.</title>
        <authorList>
            <person name="Catania T."/>
        </authorList>
    </citation>
    <scope>NUCLEOTIDE SEQUENCE</scope>
    <source>
        <strain evidence="9">S-191538</strain>
    </source>
</reference>
<evidence type="ECO:0000256" key="1">
    <source>
        <dbReference type="ARBA" id="ARBA00004123"/>
    </source>
</evidence>
<organism evidence="9 10">
    <name type="scientific">Papaver nudicaule</name>
    <name type="common">Iceland poppy</name>
    <dbReference type="NCBI Taxonomy" id="74823"/>
    <lineage>
        <taxon>Eukaryota</taxon>
        <taxon>Viridiplantae</taxon>
        <taxon>Streptophyta</taxon>
        <taxon>Embryophyta</taxon>
        <taxon>Tracheophyta</taxon>
        <taxon>Spermatophyta</taxon>
        <taxon>Magnoliopsida</taxon>
        <taxon>Ranunculales</taxon>
        <taxon>Papaveraceae</taxon>
        <taxon>Papaveroideae</taxon>
        <taxon>Papaver</taxon>
    </lineage>
</organism>
<keyword evidence="6" id="KW-0238">DNA-binding</keyword>
<dbReference type="AlphaFoldDB" id="A0AA41RWG4"/>
<comment type="caution">
    <text evidence="9">The sequence shown here is derived from an EMBL/GenBank/DDBJ whole genome shotgun (WGS) entry which is preliminary data.</text>
</comment>
<evidence type="ECO:0000256" key="3">
    <source>
        <dbReference type="ARBA" id="ARBA00022723"/>
    </source>
</evidence>
<evidence type="ECO:0000313" key="9">
    <source>
        <dbReference type="EMBL" id="MCL7025484.1"/>
    </source>
</evidence>
<dbReference type="Proteomes" id="UP001177140">
    <property type="component" value="Unassembled WGS sequence"/>
</dbReference>
<dbReference type="PROSITE" id="PS00115">
    <property type="entry name" value="RNA_POL_II_REPEAT"/>
    <property type="match status" value="2"/>
</dbReference>
<evidence type="ECO:0000256" key="5">
    <source>
        <dbReference type="ARBA" id="ARBA00022833"/>
    </source>
</evidence>
<comment type="subcellular location">
    <subcellularLocation>
        <location evidence="1">Nucleus</location>
    </subcellularLocation>
</comment>
<dbReference type="GO" id="GO:0006366">
    <property type="term" value="P:transcription by RNA polymerase II"/>
    <property type="evidence" value="ECO:0007669"/>
    <property type="project" value="InterPro"/>
</dbReference>
<evidence type="ECO:0000313" key="10">
    <source>
        <dbReference type="Proteomes" id="UP001177140"/>
    </source>
</evidence>
<dbReference type="GO" id="GO:0046872">
    <property type="term" value="F:metal ion binding"/>
    <property type="evidence" value="ECO:0007669"/>
    <property type="project" value="UniProtKB-KW"/>
</dbReference>